<dbReference type="Pfam" id="PF01471">
    <property type="entry name" value="PG_binding_1"/>
    <property type="match status" value="2"/>
</dbReference>
<feature type="compositionally biased region" description="Basic residues" evidence="1">
    <location>
        <begin position="1"/>
        <end position="17"/>
    </location>
</feature>
<evidence type="ECO:0000256" key="1">
    <source>
        <dbReference type="SAM" id="MobiDB-lite"/>
    </source>
</evidence>
<dbReference type="InterPro" id="IPR036365">
    <property type="entry name" value="PGBD-like_sf"/>
</dbReference>
<feature type="region of interest" description="Disordered" evidence="1">
    <location>
        <begin position="1"/>
        <end position="21"/>
    </location>
</feature>
<comment type="caution">
    <text evidence="4">The sequence shown here is derived from an EMBL/GenBank/DDBJ whole genome shotgun (WGS) entry which is preliminary data.</text>
</comment>
<dbReference type="InterPro" id="IPR036366">
    <property type="entry name" value="PGBDSf"/>
</dbReference>
<evidence type="ECO:0000313" key="5">
    <source>
        <dbReference type="Proteomes" id="UP000324738"/>
    </source>
</evidence>
<keyword evidence="5" id="KW-1185">Reference proteome</keyword>
<dbReference type="Proteomes" id="UP000324738">
    <property type="component" value="Unassembled WGS sequence"/>
</dbReference>
<reference evidence="4 5" key="1">
    <citation type="submission" date="2019-08" db="EMBL/GenBank/DDBJ databases">
        <title>Aureimonas fodiniaquatilis sp. nov., isolated from a coal mine wastewater.</title>
        <authorList>
            <person name="Kim W."/>
        </authorList>
    </citation>
    <scope>NUCLEOTIDE SEQUENCE [LARGE SCALE GENOMIC DNA]</scope>
    <source>
        <strain evidence="4 5">CAU 1482</strain>
    </source>
</reference>
<gene>
    <name evidence="4" type="ORF">FPY71_11655</name>
</gene>
<feature type="domain" description="Peptidoglycan binding-like" evidence="3">
    <location>
        <begin position="208"/>
        <end position="263"/>
    </location>
</feature>
<feature type="transmembrane region" description="Helical" evidence="2">
    <location>
        <begin position="53"/>
        <end position="72"/>
    </location>
</feature>
<dbReference type="InterPro" id="IPR002477">
    <property type="entry name" value="Peptidoglycan-bd-like"/>
</dbReference>
<dbReference type="Gene3D" id="1.10.101.10">
    <property type="entry name" value="PGBD-like superfamily/PGBD"/>
    <property type="match status" value="2"/>
</dbReference>
<evidence type="ECO:0000256" key="2">
    <source>
        <dbReference type="SAM" id="Phobius"/>
    </source>
</evidence>
<feature type="transmembrane region" description="Helical" evidence="2">
    <location>
        <begin position="28"/>
        <end position="47"/>
    </location>
</feature>
<evidence type="ECO:0000259" key="3">
    <source>
        <dbReference type="Pfam" id="PF01471"/>
    </source>
</evidence>
<keyword evidence="2" id="KW-0472">Membrane</keyword>
<sequence>MPARKTKTTRSPARRRPTAAQPSRVREVFGLLMSLIVAGIVAATSAFARRPAFYSGAAAFVILCVMIGSNAFRQEATSTAPILATRMDTTVPVVGALPEVAVEEVAAEPWRPTNDPRVMSVPLVREVQQLLKEEGYYKGAIDGRPGQATDLAIREFQASQGLKVDGVIEPMLLIQIRQLLAVSPTPGGDDRSLEERVAELNAEPQPDRELVRQIQAALTNAKVAELKADGIAGEQTRAAIRVFQATAGLNVTGEPDGAVLERLTQLGAVN</sequence>
<dbReference type="OrthoDB" id="9816507at2"/>
<evidence type="ECO:0000313" key="4">
    <source>
        <dbReference type="EMBL" id="KAA0971093.1"/>
    </source>
</evidence>
<keyword evidence="2" id="KW-0812">Transmembrane</keyword>
<accession>A0A5B0DX92</accession>
<proteinExistence type="predicted"/>
<feature type="domain" description="Peptidoglycan binding-like" evidence="3">
    <location>
        <begin position="122"/>
        <end position="170"/>
    </location>
</feature>
<dbReference type="EMBL" id="VTWH01000002">
    <property type="protein sequence ID" value="KAA0971093.1"/>
    <property type="molecule type" value="Genomic_DNA"/>
</dbReference>
<dbReference type="AlphaFoldDB" id="A0A5B0DX92"/>
<name>A0A5B0DX92_9HYPH</name>
<keyword evidence="2" id="KW-1133">Transmembrane helix</keyword>
<protein>
    <submittedName>
        <fullName evidence="4">Peptidoglycan-binding protein</fullName>
    </submittedName>
</protein>
<organism evidence="4 5">
    <name type="scientific">Aureimonas fodinaquatilis</name>
    <dbReference type="NCBI Taxonomy" id="2565783"/>
    <lineage>
        <taxon>Bacteria</taxon>
        <taxon>Pseudomonadati</taxon>
        <taxon>Pseudomonadota</taxon>
        <taxon>Alphaproteobacteria</taxon>
        <taxon>Hyphomicrobiales</taxon>
        <taxon>Aurantimonadaceae</taxon>
        <taxon>Aureimonas</taxon>
    </lineage>
</organism>
<dbReference type="SUPFAM" id="SSF47090">
    <property type="entry name" value="PGBD-like"/>
    <property type="match status" value="2"/>
</dbReference>